<dbReference type="EMBL" id="MH923363">
    <property type="protein sequence ID" value="QBQ01563.1"/>
    <property type="molecule type" value="Genomic_DNA"/>
</dbReference>
<dbReference type="Proteomes" id="UP000831479">
    <property type="component" value="Segment"/>
</dbReference>
<gene>
    <name evidence="1" type="ORF">HycuGV_00010</name>
</gene>
<name>A0AAE6D0E8_9BBAC</name>
<reference evidence="1" key="1">
    <citation type="journal article" date="2019" name="Genomics">
        <title>Genome sequence analysis and organization of the Hyphantria cunea granulovirus (HycuGV-Hc1) from Turkey.</title>
        <authorList>
            <person name="Gencer D."/>
            <person name="Bayramoglu Z."/>
            <person name="Nalcacioglu R."/>
            <person name="Demirbag Z."/>
            <person name="Demir I."/>
        </authorList>
    </citation>
    <scope>NUCLEOTIDE SEQUENCE</scope>
    <source>
        <strain evidence="1">Hc1</strain>
    </source>
</reference>
<organism evidence="1 2">
    <name type="scientific">Hyphantria cunea granulovirus</name>
    <dbReference type="NCBI Taxonomy" id="307448"/>
    <lineage>
        <taxon>Viruses</taxon>
        <taxon>Viruses incertae sedis</taxon>
        <taxon>Naldaviricetes</taxon>
        <taxon>Lefavirales</taxon>
        <taxon>Baculoviridae</taxon>
        <taxon>Betabaculovirus</taxon>
        <taxon>Betabaculovirus hycuneae</taxon>
    </lineage>
</organism>
<proteinExistence type="predicted"/>
<accession>A0AAE6D0E8</accession>
<protein>
    <submittedName>
        <fullName evidence="1">P49</fullName>
    </submittedName>
</protein>
<dbReference type="Pfam" id="PF04913">
    <property type="entry name" value="Baculo_Y142"/>
    <property type="match status" value="1"/>
</dbReference>
<dbReference type="InterPro" id="IPR006997">
    <property type="entry name" value="Baculo_Y142"/>
</dbReference>
<evidence type="ECO:0000313" key="2">
    <source>
        <dbReference type="Proteomes" id="UP000831479"/>
    </source>
</evidence>
<evidence type="ECO:0000313" key="1">
    <source>
        <dbReference type="EMBL" id="QBQ01563.1"/>
    </source>
</evidence>
<keyword evidence="2" id="KW-1185">Reference proteome</keyword>
<sequence length="462" mass="53820">MSFTRDMLRRLFIHTYFDVDSINIDQNLRDFVNNPHGDNVRLYLNYLAELNLKNIILDTSVAVLTHIKPQFKFICEKNYDVGSYITENVANQRVYIRKSTPIYATNYFVSQVDNAAMDIVRHLDMTNYTNFVAGSNFYITNGAYGVIFESPFVDWCGLELCEALEHYTGTHKFRLYLVGEEVARYFVENDIKPVAGVLKNYHKGTPMLYVPTNSGDVISQELLNTANFEDVFRMFEKEFYAAGGGLSKLNFNEIYFVQRDYIYDADNFDPELLEELQKNYVSQTAVNKVVKRFEQTSVPNVEQRLVIDRYSKNKYKKMLVVKSFQVPASNPFSDKYLFVPQEMLQLRHTLNAAYLQKLGIVILAEHIFFGASRVLDFNPKKDLYVMVRNKELVVSRRDVLYHIGGEFYLEETMFELNNIPLFVLTRIHDSKFRSDKKEYNISPLSALKNGWVKNTLLNLFVL</sequence>